<dbReference type="Proteomes" id="UP000004319">
    <property type="component" value="Unassembled WGS sequence"/>
</dbReference>
<evidence type="ECO:0000313" key="1">
    <source>
        <dbReference type="EMBL" id="GAA07713.1"/>
    </source>
</evidence>
<accession>F7VBH3</accession>
<name>F7VBH3_9PROT</name>
<evidence type="ECO:0000313" key="2">
    <source>
        <dbReference type="Proteomes" id="UP000004319"/>
    </source>
</evidence>
<protein>
    <submittedName>
        <fullName evidence="1">Uncharacterized protein</fullName>
    </submittedName>
</protein>
<proteinExistence type="predicted"/>
<organism evidence="1 2">
    <name type="scientific">Acetobacter tropicalis NBRC 101654</name>
    <dbReference type="NCBI Taxonomy" id="749388"/>
    <lineage>
        <taxon>Bacteria</taxon>
        <taxon>Pseudomonadati</taxon>
        <taxon>Pseudomonadota</taxon>
        <taxon>Alphaproteobacteria</taxon>
        <taxon>Acetobacterales</taxon>
        <taxon>Acetobacteraceae</taxon>
        <taxon>Acetobacter</taxon>
    </lineage>
</organism>
<comment type="caution">
    <text evidence="1">The sequence shown here is derived from an EMBL/GenBank/DDBJ whole genome shotgun (WGS) entry which is preliminary data.</text>
</comment>
<sequence>MDERRFCSSSRIVYHHNVKIKSPLFVIMAGRFARTFFEEK</sequence>
<dbReference type="AlphaFoldDB" id="F7VBH3"/>
<gene>
    <name evidence="1" type="ORF">ATPR_0717</name>
</gene>
<reference evidence="1 2" key="1">
    <citation type="journal article" date="2011" name="Biochem. Biophys. Res. Commun.">
        <title>Increased number of Arginine-based salt bridges contributes to the thermotolerance of thermotolerant acetic acid bacteria, Acetobacter tropicalis SKU1100.</title>
        <authorList>
            <person name="Matsutani M."/>
            <person name="Hirakawa H."/>
            <person name="Nishikura M."/>
            <person name="Soemphol W."/>
            <person name="Ali I.A.I."/>
            <person name="Yakushi T."/>
            <person name="Matsushita K."/>
        </authorList>
    </citation>
    <scope>NUCLEOTIDE SEQUENCE [LARGE SCALE GENOMIC DNA]</scope>
    <source>
        <strain evidence="1 2">NBRC 101654</strain>
    </source>
</reference>
<dbReference type="EMBL" id="BABS01000013">
    <property type="protein sequence ID" value="GAA07713.1"/>
    <property type="molecule type" value="Genomic_DNA"/>
</dbReference>